<reference evidence="3" key="2">
    <citation type="journal article" date="2024" name="Plant">
        <title>Genomic evolution and insights into agronomic trait innovations of Sesamum species.</title>
        <authorList>
            <person name="Miao H."/>
            <person name="Wang L."/>
            <person name="Qu L."/>
            <person name="Liu H."/>
            <person name="Sun Y."/>
            <person name="Le M."/>
            <person name="Wang Q."/>
            <person name="Wei S."/>
            <person name="Zheng Y."/>
            <person name="Lin W."/>
            <person name="Duan Y."/>
            <person name="Cao H."/>
            <person name="Xiong S."/>
            <person name="Wang X."/>
            <person name="Wei L."/>
            <person name="Li C."/>
            <person name="Ma Q."/>
            <person name="Ju M."/>
            <person name="Zhao R."/>
            <person name="Li G."/>
            <person name="Mu C."/>
            <person name="Tian Q."/>
            <person name="Mei H."/>
            <person name="Zhang T."/>
            <person name="Gao T."/>
            <person name="Zhang H."/>
        </authorList>
    </citation>
    <scope>NUCLEOTIDE SEQUENCE</scope>
    <source>
        <strain evidence="3">KEN1</strain>
    </source>
</reference>
<dbReference type="EMBL" id="JACGWN010000006">
    <property type="protein sequence ID" value="KAL0448069.1"/>
    <property type="molecule type" value="Genomic_DNA"/>
</dbReference>
<feature type="compositionally biased region" description="Acidic residues" evidence="1">
    <location>
        <begin position="36"/>
        <end position="46"/>
    </location>
</feature>
<feature type="compositionally biased region" description="Basic and acidic residues" evidence="1">
    <location>
        <begin position="1"/>
        <end position="14"/>
    </location>
</feature>
<gene>
    <name evidence="3" type="ORF">Slati_1934800</name>
</gene>
<feature type="region of interest" description="Disordered" evidence="1">
    <location>
        <begin position="1"/>
        <end position="57"/>
    </location>
</feature>
<evidence type="ECO:0000313" key="3">
    <source>
        <dbReference type="EMBL" id="KAL0448069.1"/>
    </source>
</evidence>
<sequence>MDVEWTRNNDRDGGGENDAGAESDGGVEENKRSSDEDFDSGEDFESEQGSKFPVFSSVDTYDPKFELGMIFSNKTEFRLAVHSHAIKTKRTLKIAKNDGRRIYAKCGAEGCEWRIHAFKLSKECTF</sequence>
<dbReference type="AlphaFoldDB" id="A0AAW2X1R4"/>
<organism evidence="3">
    <name type="scientific">Sesamum latifolium</name>
    <dbReference type="NCBI Taxonomy" id="2727402"/>
    <lineage>
        <taxon>Eukaryota</taxon>
        <taxon>Viridiplantae</taxon>
        <taxon>Streptophyta</taxon>
        <taxon>Embryophyta</taxon>
        <taxon>Tracheophyta</taxon>
        <taxon>Spermatophyta</taxon>
        <taxon>Magnoliopsida</taxon>
        <taxon>eudicotyledons</taxon>
        <taxon>Gunneridae</taxon>
        <taxon>Pentapetalae</taxon>
        <taxon>asterids</taxon>
        <taxon>lamiids</taxon>
        <taxon>Lamiales</taxon>
        <taxon>Pedaliaceae</taxon>
        <taxon>Sesamum</taxon>
    </lineage>
</organism>
<comment type="caution">
    <text evidence="3">The sequence shown here is derived from an EMBL/GenBank/DDBJ whole genome shotgun (WGS) entry which is preliminary data.</text>
</comment>
<reference evidence="3" key="1">
    <citation type="submission" date="2020-06" db="EMBL/GenBank/DDBJ databases">
        <authorList>
            <person name="Li T."/>
            <person name="Hu X."/>
            <person name="Zhang T."/>
            <person name="Song X."/>
            <person name="Zhang H."/>
            <person name="Dai N."/>
            <person name="Sheng W."/>
            <person name="Hou X."/>
            <person name="Wei L."/>
        </authorList>
    </citation>
    <scope>NUCLEOTIDE SEQUENCE</scope>
    <source>
        <strain evidence="3">KEN1</strain>
        <tissue evidence="3">Leaf</tissue>
    </source>
</reference>
<dbReference type="InterPro" id="IPR004332">
    <property type="entry name" value="Transposase_MuDR"/>
</dbReference>
<proteinExistence type="predicted"/>
<protein>
    <recommendedName>
        <fullName evidence="2">Transposase MuDR plant domain-containing protein</fullName>
    </recommendedName>
</protein>
<name>A0AAW2X1R4_9LAMI</name>
<feature type="domain" description="Transposase MuDR plant" evidence="2">
    <location>
        <begin position="64"/>
        <end position="126"/>
    </location>
</feature>
<dbReference type="Pfam" id="PF03108">
    <property type="entry name" value="DBD_Tnp_Mut"/>
    <property type="match status" value="1"/>
</dbReference>
<evidence type="ECO:0000259" key="2">
    <source>
        <dbReference type="Pfam" id="PF03108"/>
    </source>
</evidence>
<evidence type="ECO:0000256" key="1">
    <source>
        <dbReference type="SAM" id="MobiDB-lite"/>
    </source>
</evidence>
<accession>A0AAW2X1R4</accession>